<dbReference type="EMBL" id="CP002817">
    <property type="protein sequence ID" value="AGE72207.1"/>
    <property type="molecule type" value="Genomic_DNA"/>
</dbReference>
<gene>
    <name evidence="2" type="ORF">SacN8_11315</name>
</gene>
<evidence type="ECO:0000313" key="2">
    <source>
        <dbReference type="EMBL" id="AGE72207.1"/>
    </source>
</evidence>
<dbReference type="KEGG" id="sacn:SacN8_11315"/>
<dbReference type="AlphaFoldDB" id="M1IUE9"/>
<name>M1IUE9_9CREN</name>
<organism evidence="3">
    <name type="scientific">Sulfolobus acidocaldarius N8</name>
    <dbReference type="NCBI Taxonomy" id="1028566"/>
    <lineage>
        <taxon>Archaea</taxon>
        <taxon>Thermoproteota</taxon>
        <taxon>Thermoprotei</taxon>
        <taxon>Sulfolobales</taxon>
        <taxon>Sulfolobaceae</taxon>
        <taxon>Sulfolobus</taxon>
    </lineage>
</organism>
<keyword evidence="1" id="KW-0812">Transmembrane</keyword>
<keyword evidence="1" id="KW-1133">Transmembrane helix</keyword>
<protein>
    <submittedName>
        <fullName evidence="2">Uncharacterized protein</fullName>
    </submittedName>
</protein>
<evidence type="ECO:0000256" key="1">
    <source>
        <dbReference type="SAM" id="Phobius"/>
    </source>
</evidence>
<dbReference type="HOGENOM" id="CLU_2534827_0_0_2"/>
<reference evidence="2 3" key="1">
    <citation type="journal article" date="2012" name="ISME J.">
        <title>Genomic evidence of rapid, global-scale gene flow in a Sulfolobus species.</title>
        <authorList>
            <person name="Mao D."/>
            <person name="Grogan D."/>
        </authorList>
    </citation>
    <scope>NUCLEOTIDE SEQUENCE [LARGE SCALE GENOMIC DNA]</scope>
    <source>
        <strain evidence="2 3">N8</strain>
    </source>
</reference>
<feature type="transmembrane region" description="Helical" evidence="1">
    <location>
        <begin position="42"/>
        <end position="66"/>
    </location>
</feature>
<evidence type="ECO:0000313" key="3">
    <source>
        <dbReference type="Proteomes" id="UP000011281"/>
    </source>
</evidence>
<dbReference type="Proteomes" id="UP000011281">
    <property type="component" value="Chromosome"/>
</dbReference>
<accession>M1IUE9</accession>
<proteinExistence type="predicted"/>
<sequence length="83" mass="8775">MYDAPGEKLGLPLAGVTSKVIGCVLPAGIEGAVPFILKGCPLILILVTLILVVPVFFTVIVILYIVRDEPLAVLLVIVPLPRT</sequence>
<keyword evidence="1" id="KW-0472">Membrane</keyword>